<accession>A0AAW9QY05</accession>
<sequence>PFPPLMTGTTLSRERQDRQEMYLCLQLTADTAAVIPMRADRSERGSDSDYHVQEVLTLSIDRLTPLPGQPHWVMGLFNQRGRIFGAIDLADFLELAPLTEEEQNPSCALVRVGRRAIGLSARQVKGILRLNPDVQRSGMGILSPSLKPYSPGYLSRSTDAGTTFAGDSFLVLDPIAIARAAIER</sequence>
<dbReference type="GO" id="GO:0006935">
    <property type="term" value="P:chemotaxis"/>
    <property type="evidence" value="ECO:0007669"/>
    <property type="project" value="InterPro"/>
</dbReference>
<dbReference type="Pfam" id="PF01584">
    <property type="entry name" value="CheW"/>
    <property type="match status" value="1"/>
</dbReference>
<dbReference type="RefSeq" id="WP_332865447.1">
    <property type="nucleotide sequence ID" value="NZ_JBAFSM010000022.1"/>
</dbReference>
<evidence type="ECO:0000313" key="3">
    <source>
        <dbReference type="Proteomes" id="UP001328733"/>
    </source>
</evidence>
<dbReference type="InterPro" id="IPR036061">
    <property type="entry name" value="CheW-like_dom_sf"/>
</dbReference>
<reference evidence="2 3" key="1">
    <citation type="submission" date="2024-01" db="EMBL/GenBank/DDBJ databases">
        <title>Genomic insights into the taxonomy and metabolism of the cyanobacterium Pannus brasiliensis CCIBt3594.</title>
        <authorList>
            <person name="Machado M."/>
            <person name="Botero N.B."/>
            <person name="Andreote A.P.D."/>
            <person name="Feitosa A.M.T."/>
            <person name="Popin R."/>
            <person name="Sivonen K."/>
            <person name="Fiore M.F."/>
        </authorList>
    </citation>
    <scope>NUCLEOTIDE SEQUENCE [LARGE SCALE GENOMIC DNA]</scope>
    <source>
        <strain evidence="2 3">CCIBt3594</strain>
    </source>
</reference>
<comment type="caution">
    <text evidence="2">The sequence shown here is derived from an EMBL/GenBank/DDBJ whole genome shotgun (WGS) entry which is preliminary data.</text>
</comment>
<keyword evidence="3" id="KW-1185">Reference proteome</keyword>
<dbReference type="InterPro" id="IPR002545">
    <property type="entry name" value="CheW-lke_dom"/>
</dbReference>
<dbReference type="Gene3D" id="2.40.50.180">
    <property type="entry name" value="CheA-289, Domain 4"/>
    <property type="match status" value="1"/>
</dbReference>
<dbReference type="AlphaFoldDB" id="A0AAW9QY05"/>
<feature type="non-terminal residue" evidence="2">
    <location>
        <position position="1"/>
    </location>
</feature>
<protein>
    <submittedName>
        <fullName evidence="2">Chemotaxis protein CheW</fullName>
    </submittedName>
</protein>
<dbReference type="GO" id="GO:0007165">
    <property type="term" value="P:signal transduction"/>
    <property type="evidence" value="ECO:0007669"/>
    <property type="project" value="InterPro"/>
</dbReference>
<dbReference type="SUPFAM" id="SSF50341">
    <property type="entry name" value="CheW-like"/>
    <property type="match status" value="1"/>
</dbReference>
<dbReference type="SMART" id="SM00260">
    <property type="entry name" value="CheW"/>
    <property type="match status" value="1"/>
</dbReference>
<name>A0AAW9QY05_9CHRO</name>
<dbReference type="Proteomes" id="UP001328733">
    <property type="component" value="Unassembled WGS sequence"/>
</dbReference>
<gene>
    <name evidence="2" type="ORF">V0288_12620</name>
</gene>
<evidence type="ECO:0000313" key="2">
    <source>
        <dbReference type="EMBL" id="MEG3437964.1"/>
    </source>
</evidence>
<dbReference type="EMBL" id="JBAFSM010000022">
    <property type="protein sequence ID" value="MEG3437964.1"/>
    <property type="molecule type" value="Genomic_DNA"/>
</dbReference>
<evidence type="ECO:0000259" key="1">
    <source>
        <dbReference type="PROSITE" id="PS50851"/>
    </source>
</evidence>
<dbReference type="PROSITE" id="PS50851">
    <property type="entry name" value="CHEW"/>
    <property type="match status" value="1"/>
</dbReference>
<organism evidence="2 3">
    <name type="scientific">Pannus brasiliensis CCIBt3594</name>
    <dbReference type="NCBI Taxonomy" id="1427578"/>
    <lineage>
        <taxon>Bacteria</taxon>
        <taxon>Bacillati</taxon>
        <taxon>Cyanobacteriota</taxon>
        <taxon>Cyanophyceae</taxon>
        <taxon>Oscillatoriophycideae</taxon>
        <taxon>Chroococcales</taxon>
        <taxon>Microcystaceae</taxon>
        <taxon>Pannus</taxon>
    </lineage>
</organism>
<proteinExistence type="predicted"/>
<feature type="domain" description="CheW-like" evidence="1">
    <location>
        <begin position="31"/>
        <end position="183"/>
    </location>
</feature>